<feature type="transmembrane region" description="Helical" evidence="8">
    <location>
        <begin position="262"/>
        <end position="284"/>
    </location>
</feature>
<keyword evidence="5 8" id="KW-0812">Transmembrane</keyword>
<dbReference type="InterPro" id="IPR035906">
    <property type="entry name" value="MetI-like_sf"/>
</dbReference>
<evidence type="ECO:0000256" key="5">
    <source>
        <dbReference type="ARBA" id="ARBA00022692"/>
    </source>
</evidence>
<feature type="transmembrane region" description="Helical" evidence="8">
    <location>
        <begin position="234"/>
        <end position="255"/>
    </location>
</feature>
<dbReference type="eggNOG" id="COG1177">
    <property type="taxonomic scope" value="Bacteria"/>
</dbReference>
<organism evidence="10 11">
    <name type="scientific">Gloeothece citriformis (strain PCC 7424)</name>
    <name type="common">Cyanothece sp. (strain PCC 7424)</name>
    <dbReference type="NCBI Taxonomy" id="65393"/>
    <lineage>
        <taxon>Bacteria</taxon>
        <taxon>Bacillati</taxon>
        <taxon>Cyanobacteriota</taxon>
        <taxon>Cyanophyceae</taxon>
        <taxon>Oscillatoriophycideae</taxon>
        <taxon>Chroococcales</taxon>
        <taxon>Aphanothecaceae</taxon>
        <taxon>Gloeothece</taxon>
        <taxon>Gloeothece citriformis</taxon>
    </lineage>
</organism>
<dbReference type="AlphaFoldDB" id="B7KGR7"/>
<feature type="domain" description="ABC transmembrane type-1" evidence="9">
    <location>
        <begin position="83"/>
        <end position="281"/>
    </location>
</feature>
<proteinExistence type="inferred from homology"/>
<evidence type="ECO:0000313" key="10">
    <source>
        <dbReference type="EMBL" id="ACK71994.1"/>
    </source>
</evidence>
<dbReference type="Pfam" id="PF00528">
    <property type="entry name" value="BPD_transp_1"/>
    <property type="match status" value="1"/>
</dbReference>
<feature type="transmembrane region" description="Helical" evidence="8">
    <location>
        <begin position="155"/>
        <end position="180"/>
    </location>
</feature>
<dbReference type="Gene3D" id="1.10.3720.10">
    <property type="entry name" value="MetI-like"/>
    <property type="match status" value="1"/>
</dbReference>
<evidence type="ECO:0000313" key="11">
    <source>
        <dbReference type="Proteomes" id="UP000002384"/>
    </source>
</evidence>
<comment type="subcellular location">
    <subcellularLocation>
        <location evidence="1 8">Cell membrane</location>
        <topology evidence="1 8">Multi-pass membrane protein</topology>
    </subcellularLocation>
</comment>
<dbReference type="InterPro" id="IPR000515">
    <property type="entry name" value="MetI-like"/>
</dbReference>
<comment type="similarity">
    <text evidence="2">Belongs to the binding-protein-dependent transport system permease family. CysTW subfamily.</text>
</comment>
<keyword evidence="11" id="KW-1185">Reference proteome</keyword>
<keyword evidence="3 8" id="KW-0813">Transport</keyword>
<feature type="transmembrane region" description="Helical" evidence="8">
    <location>
        <begin position="20"/>
        <end position="43"/>
    </location>
</feature>
<sequence>MKTEKSQVDLIIRDLGKFGLWLNGILGYIFLYLPIIILIIYSFNSSRFNAVWRGFTLDWYRNLFSGITDGRAQITDVMIWDALKNSLLVAIISTLIATLLGTMVALALERFEVRGRTAIESLIFLPIIIPDIAMGISLLVFFSLCFQLLESLTGIRLVLGLPTVIIGHIAFNISFVTVTVRGRIAELEPSLEEAAWDLGANEWQTLQRIILPLIAPGILSAALLAFTLSLDDFVITFFTTGVGVTTLPLYVYGMIKFSVTPAINAISTLIVLVSFLLVASSLALQKRD</sequence>
<dbReference type="PANTHER" id="PTHR43848:SF2">
    <property type="entry name" value="PUTRESCINE TRANSPORT SYSTEM PERMEASE PROTEIN POTI"/>
    <property type="match status" value="1"/>
</dbReference>
<dbReference type="EMBL" id="CP001291">
    <property type="protein sequence ID" value="ACK71994.1"/>
    <property type="molecule type" value="Genomic_DNA"/>
</dbReference>
<name>B7KGR7_GLOC7</name>
<dbReference type="CDD" id="cd06261">
    <property type="entry name" value="TM_PBP2"/>
    <property type="match status" value="1"/>
</dbReference>
<dbReference type="SUPFAM" id="SSF161098">
    <property type="entry name" value="MetI-like"/>
    <property type="match status" value="1"/>
</dbReference>
<evidence type="ECO:0000256" key="8">
    <source>
        <dbReference type="RuleBase" id="RU363032"/>
    </source>
</evidence>
<dbReference type="GO" id="GO:0004585">
    <property type="term" value="F:ornithine carbamoyltransferase activity"/>
    <property type="evidence" value="ECO:0007669"/>
    <property type="project" value="UniProtKB-EC"/>
</dbReference>
<dbReference type="KEGG" id="cyc:PCC7424_3606"/>
<evidence type="ECO:0000259" key="9">
    <source>
        <dbReference type="PROSITE" id="PS50928"/>
    </source>
</evidence>
<protein>
    <submittedName>
        <fullName evidence="10">Ornithine carbamoyltransferase</fullName>
        <ecNumber evidence="10">2.1.3.3</ecNumber>
    </submittedName>
</protein>
<keyword evidence="4" id="KW-1003">Cell membrane</keyword>
<dbReference type="HOGENOM" id="CLU_016047_3_0_3"/>
<keyword evidence="6 8" id="KW-1133">Transmembrane helix</keyword>
<feature type="transmembrane region" description="Helical" evidence="8">
    <location>
        <begin position="209"/>
        <end position="228"/>
    </location>
</feature>
<accession>B7KGR7</accession>
<dbReference type="EC" id="2.1.3.3" evidence="10"/>
<evidence type="ECO:0000256" key="4">
    <source>
        <dbReference type="ARBA" id="ARBA00022475"/>
    </source>
</evidence>
<feature type="transmembrane region" description="Helical" evidence="8">
    <location>
        <begin position="121"/>
        <end position="149"/>
    </location>
</feature>
<evidence type="ECO:0000256" key="6">
    <source>
        <dbReference type="ARBA" id="ARBA00022989"/>
    </source>
</evidence>
<keyword evidence="7 8" id="KW-0472">Membrane</keyword>
<dbReference type="InterPro" id="IPR051789">
    <property type="entry name" value="Bact_Polyamine_Transport"/>
</dbReference>
<dbReference type="PROSITE" id="PS50928">
    <property type="entry name" value="ABC_TM1"/>
    <property type="match status" value="1"/>
</dbReference>
<reference evidence="11" key="1">
    <citation type="journal article" date="2011" name="MBio">
        <title>Novel metabolic attributes of the genus Cyanothece, comprising a group of unicellular nitrogen-fixing Cyanobacteria.</title>
        <authorList>
            <person name="Bandyopadhyay A."/>
            <person name="Elvitigala T."/>
            <person name="Welsh E."/>
            <person name="Stockel J."/>
            <person name="Liberton M."/>
            <person name="Min H."/>
            <person name="Sherman L.A."/>
            <person name="Pakrasi H.B."/>
        </authorList>
    </citation>
    <scope>NUCLEOTIDE SEQUENCE [LARGE SCALE GENOMIC DNA]</scope>
    <source>
        <strain evidence="11">PCC 7424</strain>
    </source>
</reference>
<dbReference type="OrthoDB" id="9795403at2"/>
<dbReference type="PANTHER" id="PTHR43848">
    <property type="entry name" value="PUTRESCINE TRANSPORT SYSTEM PERMEASE PROTEIN POTI"/>
    <property type="match status" value="1"/>
</dbReference>
<evidence type="ECO:0000256" key="1">
    <source>
        <dbReference type="ARBA" id="ARBA00004651"/>
    </source>
</evidence>
<evidence type="ECO:0000256" key="7">
    <source>
        <dbReference type="ARBA" id="ARBA00023136"/>
    </source>
</evidence>
<feature type="transmembrane region" description="Helical" evidence="8">
    <location>
        <begin position="87"/>
        <end position="109"/>
    </location>
</feature>
<keyword evidence="10" id="KW-0808">Transferase</keyword>
<evidence type="ECO:0000256" key="2">
    <source>
        <dbReference type="ARBA" id="ARBA00007069"/>
    </source>
</evidence>
<dbReference type="STRING" id="65393.PCC7424_3606"/>
<dbReference type="Proteomes" id="UP000002384">
    <property type="component" value="Chromosome"/>
</dbReference>
<dbReference type="RefSeq" id="WP_015955587.1">
    <property type="nucleotide sequence ID" value="NC_011729.1"/>
</dbReference>
<dbReference type="GO" id="GO:0005886">
    <property type="term" value="C:plasma membrane"/>
    <property type="evidence" value="ECO:0007669"/>
    <property type="project" value="UniProtKB-SubCell"/>
</dbReference>
<gene>
    <name evidence="10" type="ordered locus">PCC7424_3606</name>
</gene>
<dbReference type="GO" id="GO:0055085">
    <property type="term" value="P:transmembrane transport"/>
    <property type="evidence" value="ECO:0007669"/>
    <property type="project" value="InterPro"/>
</dbReference>
<evidence type="ECO:0000256" key="3">
    <source>
        <dbReference type="ARBA" id="ARBA00022448"/>
    </source>
</evidence>